<dbReference type="CDD" id="cd06307">
    <property type="entry name" value="PBP1_sugar_binding"/>
    <property type="match status" value="1"/>
</dbReference>
<evidence type="ECO:0000256" key="1">
    <source>
        <dbReference type="ARBA" id="ARBA00023015"/>
    </source>
</evidence>
<dbReference type="SUPFAM" id="SSF53822">
    <property type="entry name" value="Periplasmic binding protein-like I"/>
    <property type="match status" value="1"/>
</dbReference>
<evidence type="ECO:0000256" key="3">
    <source>
        <dbReference type="ARBA" id="ARBA00023163"/>
    </source>
</evidence>
<dbReference type="PANTHER" id="PTHR30146">
    <property type="entry name" value="LACI-RELATED TRANSCRIPTIONAL REPRESSOR"/>
    <property type="match status" value="1"/>
</dbReference>
<dbReference type="Pfam" id="PF13407">
    <property type="entry name" value="Peripla_BP_4"/>
    <property type="match status" value="1"/>
</dbReference>
<keyword evidence="3" id="KW-0804">Transcription</keyword>
<dbReference type="Gene3D" id="1.10.260.40">
    <property type="entry name" value="lambda repressor-like DNA-binding domains"/>
    <property type="match status" value="1"/>
</dbReference>
<gene>
    <name evidence="5" type="ORF">J2X19_002231</name>
</gene>
<protein>
    <submittedName>
        <fullName evidence="5">LacI family transcriptional regulator</fullName>
    </submittedName>
</protein>
<evidence type="ECO:0000313" key="6">
    <source>
        <dbReference type="Proteomes" id="UP001180487"/>
    </source>
</evidence>
<sequence length="355" mass="39460">MPAPRKKSSARFIDIAALAQVSPATVNRVLNDRGSVSLATREKVVRAAQQLAVPRLMPEVHRGLTRIDVVLARSQTPFFQRMDLALQRFMQLLDRRIVVHRHSFAPGDDERTADFIRRPPHPRHGLLLAVHDTPVLRAAVQQVSQQGVPVVTLMSDISDVLRLHYAGIDNLHAGRTAGHFMGRLTAQTGRLLVLTNDLHFRAHRDRTAGFLDALQEKFPARSCLPITPCFDDPDQVFQAVDAALKQGALAGIYHSGAGSAGIHQALQRHGCLGQVVWIGHELSDEHRRWLKLGVMDLVIDQDPDGQVMSGMQHLLFENKWLDQNPPVGPNEFRLFCAENLPSQPYLPGSSLLPNK</sequence>
<dbReference type="SMART" id="SM00354">
    <property type="entry name" value="HTH_LACI"/>
    <property type="match status" value="1"/>
</dbReference>
<dbReference type="PROSITE" id="PS50932">
    <property type="entry name" value="HTH_LACI_2"/>
    <property type="match status" value="1"/>
</dbReference>
<evidence type="ECO:0000256" key="2">
    <source>
        <dbReference type="ARBA" id="ARBA00023125"/>
    </source>
</evidence>
<dbReference type="Gene3D" id="3.40.50.2300">
    <property type="match status" value="2"/>
</dbReference>
<reference evidence="5 6" key="1">
    <citation type="submission" date="2023-07" db="EMBL/GenBank/DDBJ databases">
        <title>Sorghum-associated microbial communities from plants grown in Nebraska, USA.</title>
        <authorList>
            <person name="Schachtman D."/>
        </authorList>
    </citation>
    <scope>NUCLEOTIDE SEQUENCE [LARGE SCALE GENOMIC DNA]</scope>
    <source>
        <strain evidence="5 6">BE313</strain>
    </source>
</reference>
<keyword evidence="1" id="KW-0805">Transcription regulation</keyword>
<dbReference type="CDD" id="cd01392">
    <property type="entry name" value="HTH_LacI"/>
    <property type="match status" value="1"/>
</dbReference>
<organism evidence="5 6">
    <name type="scientific">Rhodoferax ferrireducens</name>
    <dbReference type="NCBI Taxonomy" id="192843"/>
    <lineage>
        <taxon>Bacteria</taxon>
        <taxon>Pseudomonadati</taxon>
        <taxon>Pseudomonadota</taxon>
        <taxon>Betaproteobacteria</taxon>
        <taxon>Burkholderiales</taxon>
        <taxon>Comamonadaceae</taxon>
        <taxon>Rhodoferax</taxon>
    </lineage>
</organism>
<proteinExistence type="predicted"/>
<feature type="domain" description="HTH lacI-type" evidence="4">
    <location>
        <begin position="10"/>
        <end position="51"/>
    </location>
</feature>
<dbReference type="PANTHER" id="PTHR30146:SF152">
    <property type="entry name" value="TRANSCRIPTIONAL REGULATORY PROTEIN"/>
    <property type="match status" value="1"/>
</dbReference>
<evidence type="ECO:0000313" key="5">
    <source>
        <dbReference type="EMBL" id="MDR7377552.1"/>
    </source>
</evidence>
<dbReference type="Pfam" id="PF00356">
    <property type="entry name" value="LacI"/>
    <property type="match status" value="1"/>
</dbReference>
<dbReference type="InterPro" id="IPR025997">
    <property type="entry name" value="SBP_2_dom"/>
</dbReference>
<keyword evidence="2" id="KW-0238">DNA-binding</keyword>
<accession>A0ABU2C8H8</accession>
<dbReference type="InterPro" id="IPR000843">
    <property type="entry name" value="HTH_LacI"/>
</dbReference>
<dbReference type="Proteomes" id="UP001180487">
    <property type="component" value="Unassembled WGS sequence"/>
</dbReference>
<dbReference type="InterPro" id="IPR010982">
    <property type="entry name" value="Lambda_DNA-bd_dom_sf"/>
</dbReference>
<keyword evidence="6" id="KW-1185">Reference proteome</keyword>
<comment type="caution">
    <text evidence="5">The sequence shown here is derived from an EMBL/GenBank/DDBJ whole genome shotgun (WGS) entry which is preliminary data.</text>
</comment>
<name>A0ABU2C8H8_9BURK</name>
<dbReference type="RefSeq" id="WP_310373192.1">
    <property type="nucleotide sequence ID" value="NZ_JAVDXT010000002.1"/>
</dbReference>
<dbReference type="EMBL" id="JAVDXT010000002">
    <property type="protein sequence ID" value="MDR7377552.1"/>
    <property type="molecule type" value="Genomic_DNA"/>
</dbReference>
<evidence type="ECO:0000259" key="4">
    <source>
        <dbReference type="PROSITE" id="PS50932"/>
    </source>
</evidence>
<dbReference type="SUPFAM" id="SSF47413">
    <property type="entry name" value="lambda repressor-like DNA-binding domains"/>
    <property type="match status" value="1"/>
</dbReference>
<dbReference type="InterPro" id="IPR028082">
    <property type="entry name" value="Peripla_BP_I"/>
</dbReference>